<feature type="transmembrane region" description="Helical" evidence="2">
    <location>
        <begin position="12"/>
        <end position="37"/>
    </location>
</feature>
<reference evidence="3" key="1">
    <citation type="submission" date="2023-03" db="EMBL/GenBank/DDBJ databases">
        <title>Massive genome expansion in bonnet fungi (Mycena s.s.) driven by repeated elements and novel gene families across ecological guilds.</title>
        <authorList>
            <consortium name="Lawrence Berkeley National Laboratory"/>
            <person name="Harder C.B."/>
            <person name="Miyauchi S."/>
            <person name="Viragh M."/>
            <person name="Kuo A."/>
            <person name="Thoen E."/>
            <person name="Andreopoulos B."/>
            <person name="Lu D."/>
            <person name="Skrede I."/>
            <person name="Drula E."/>
            <person name="Henrissat B."/>
            <person name="Morin E."/>
            <person name="Kohler A."/>
            <person name="Barry K."/>
            <person name="LaButti K."/>
            <person name="Morin E."/>
            <person name="Salamov A."/>
            <person name="Lipzen A."/>
            <person name="Mereny Z."/>
            <person name="Hegedus B."/>
            <person name="Baldrian P."/>
            <person name="Stursova M."/>
            <person name="Weitz H."/>
            <person name="Taylor A."/>
            <person name="Grigoriev I.V."/>
            <person name="Nagy L.G."/>
            <person name="Martin F."/>
            <person name="Kauserud H."/>
        </authorList>
    </citation>
    <scope>NUCLEOTIDE SEQUENCE</scope>
    <source>
        <strain evidence="3">CBHHK067</strain>
    </source>
</reference>
<keyword evidence="2" id="KW-0472">Membrane</keyword>
<evidence type="ECO:0000256" key="2">
    <source>
        <dbReference type="SAM" id="Phobius"/>
    </source>
</evidence>
<proteinExistence type="predicted"/>
<dbReference type="Proteomes" id="UP001221757">
    <property type="component" value="Unassembled WGS sequence"/>
</dbReference>
<comment type="caution">
    <text evidence="3">The sequence shown here is derived from an EMBL/GenBank/DDBJ whole genome shotgun (WGS) entry which is preliminary data.</text>
</comment>
<gene>
    <name evidence="3" type="ORF">B0H17DRAFT_1050010</name>
</gene>
<keyword evidence="2" id="KW-0812">Transmembrane</keyword>
<dbReference type="AlphaFoldDB" id="A0AAD7DVQ5"/>
<keyword evidence="2" id="KW-1133">Transmembrane helix</keyword>
<feature type="region of interest" description="Disordered" evidence="1">
    <location>
        <begin position="328"/>
        <end position="362"/>
    </location>
</feature>
<feature type="compositionally biased region" description="Polar residues" evidence="1">
    <location>
        <begin position="351"/>
        <end position="362"/>
    </location>
</feature>
<name>A0AAD7DVQ5_MYCRO</name>
<feature type="transmembrane region" description="Helical" evidence="2">
    <location>
        <begin position="168"/>
        <end position="185"/>
    </location>
</feature>
<protein>
    <submittedName>
        <fullName evidence="3">Uncharacterized protein</fullName>
    </submittedName>
</protein>
<feature type="transmembrane region" description="Helical" evidence="2">
    <location>
        <begin position="127"/>
        <end position="148"/>
    </location>
</feature>
<dbReference type="EMBL" id="JARKIE010000024">
    <property type="protein sequence ID" value="KAJ7699060.1"/>
    <property type="molecule type" value="Genomic_DNA"/>
</dbReference>
<sequence length="362" mass="40061">MASETSYLRAQVWGAFLQAVAFGIYAITCGSCFGAFFTTRSRQRGLSELNWPMLVVFLIFLAKTTSSIIIRLYLNLEMVGTETQESAAMVFRNGTIQTAKSPTIMVQTMVSSGVLIYRCWLVYGRTWFVVVPPLILWLGGAAVMGIVIHIDTTDKVDVMAQSRDFGSAFWAIVIAVNILASSLIARRVRRIDHVQSRPRFQTDTDQSTIPTARKPSVCVFAGRSHDKMEQATRIIIESGLIYTTMTLITFSLWVANSVALDPAMDLLVQIIGISFNLIVIRNRPPINTSESSLSNLNGMPLQFVSSNMSMSGSAIEFAFPKSFMPRRKIRPSSAPAQDDIGTLSIPELPHNHSQQSIKSSVY</sequence>
<feature type="transmembrane region" description="Helical" evidence="2">
    <location>
        <begin position="234"/>
        <end position="256"/>
    </location>
</feature>
<feature type="transmembrane region" description="Helical" evidence="2">
    <location>
        <begin position="49"/>
        <end position="74"/>
    </location>
</feature>
<feature type="transmembrane region" description="Helical" evidence="2">
    <location>
        <begin position="104"/>
        <end position="120"/>
    </location>
</feature>
<feature type="transmembrane region" description="Helical" evidence="2">
    <location>
        <begin position="262"/>
        <end position="280"/>
    </location>
</feature>
<evidence type="ECO:0000313" key="4">
    <source>
        <dbReference type="Proteomes" id="UP001221757"/>
    </source>
</evidence>
<accession>A0AAD7DVQ5</accession>
<organism evidence="3 4">
    <name type="scientific">Mycena rosella</name>
    <name type="common">Pink bonnet</name>
    <name type="synonym">Agaricus rosellus</name>
    <dbReference type="NCBI Taxonomy" id="1033263"/>
    <lineage>
        <taxon>Eukaryota</taxon>
        <taxon>Fungi</taxon>
        <taxon>Dikarya</taxon>
        <taxon>Basidiomycota</taxon>
        <taxon>Agaricomycotina</taxon>
        <taxon>Agaricomycetes</taxon>
        <taxon>Agaricomycetidae</taxon>
        <taxon>Agaricales</taxon>
        <taxon>Marasmiineae</taxon>
        <taxon>Mycenaceae</taxon>
        <taxon>Mycena</taxon>
    </lineage>
</organism>
<evidence type="ECO:0000256" key="1">
    <source>
        <dbReference type="SAM" id="MobiDB-lite"/>
    </source>
</evidence>
<evidence type="ECO:0000313" key="3">
    <source>
        <dbReference type="EMBL" id="KAJ7699060.1"/>
    </source>
</evidence>
<keyword evidence="4" id="KW-1185">Reference proteome</keyword>